<dbReference type="EMBL" id="VITY01000030">
    <property type="protein sequence ID" value="TWB86041.1"/>
    <property type="molecule type" value="Genomic_DNA"/>
</dbReference>
<sequence length="258" mass="27834">MHRRAAARAVGIFRGIVTPIRGRLAESAPRGWRDARRHVGVHIPSPSARVAAGARDAAGDPFAAAPGHALRSPRRALCAPQQPTPAAPRSRSEANPWSRSCPGLKPIRGRLWNIAAELIQLITEFTTLRSAEQYRGHTGATSLGRPASCDADKRITPSLIGGQRNALCSNRFHSSTSPVPGQDLQTIGSLSTEDENCSPKGIIVELPSDTTVPTTAREAQYSRYLSGSRHGRATHKKAAPRRARTELSRWSQEPKKGS</sequence>
<protein>
    <submittedName>
        <fullName evidence="2">Uncharacterized protein</fullName>
    </submittedName>
</protein>
<feature type="region of interest" description="Disordered" evidence="1">
    <location>
        <begin position="223"/>
        <end position="258"/>
    </location>
</feature>
<dbReference type="Proteomes" id="UP000321304">
    <property type="component" value="Unassembled WGS sequence"/>
</dbReference>
<reference evidence="2 3" key="1">
    <citation type="submission" date="2019-06" db="EMBL/GenBank/DDBJ databases">
        <title>Genomic Encyclopedia of Type Strains, Phase IV (KMG-V): Genome sequencing to study the core and pangenomes of soil and plant-associated prokaryotes.</title>
        <authorList>
            <person name="Whitman W."/>
        </authorList>
    </citation>
    <scope>NUCLEOTIDE SEQUENCE [LARGE SCALE GENOMIC DNA]</scope>
    <source>
        <strain evidence="2 3">BR 10355</strain>
    </source>
</reference>
<comment type="caution">
    <text evidence="2">The sequence shown here is derived from an EMBL/GenBank/DDBJ whole genome shotgun (WGS) entry which is preliminary data.</text>
</comment>
<feature type="compositionally biased region" description="Basic residues" evidence="1">
    <location>
        <begin position="229"/>
        <end position="242"/>
    </location>
</feature>
<accession>A0A560KS04</accession>
<evidence type="ECO:0000313" key="3">
    <source>
        <dbReference type="Proteomes" id="UP000321304"/>
    </source>
</evidence>
<feature type="region of interest" description="Disordered" evidence="1">
    <location>
        <begin position="76"/>
        <end position="100"/>
    </location>
</feature>
<proteinExistence type="predicted"/>
<name>A0A560KS04_9BRAD</name>
<evidence type="ECO:0000313" key="2">
    <source>
        <dbReference type="EMBL" id="TWB86041.1"/>
    </source>
</evidence>
<evidence type="ECO:0000256" key="1">
    <source>
        <dbReference type="SAM" id="MobiDB-lite"/>
    </source>
</evidence>
<keyword evidence="3" id="KW-1185">Reference proteome</keyword>
<gene>
    <name evidence="2" type="ORF">FBZ93_1304</name>
</gene>
<organism evidence="2 3">
    <name type="scientific">Bradyrhizobium macuxiense</name>
    <dbReference type="NCBI Taxonomy" id="1755647"/>
    <lineage>
        <taxon>Bacteria</taxon>
        <taxon>Pseudomonadati</taxon>
        <taxon>Pseudomonadota</taxon>
        <taxon>Alphaproteobacteria</taxon>
        <taxon>Hyphomicrobiales</taxon>
        <taxon>Nitrobacteraceae</taxon>
        <taxon>Bradyrhizobium</taxon>
    </lineage>
</organism>
<dbReference type="AlphaFoldDB" id="A0A560KS04"/>
<feature type="compositionally biased region" description="Basic and acidic residues" evidence="1">
    <location>
        <begin position="243"/>
        <end position="258"/>
    </location>
</feature>